<accession>A0A1I9YGE2</accession>
<evidence type="ECO:0000313" key="3">
    <source>
        <dbReference type="Proteomes" id="UP000179860"/>
    </source>
</evidence>
<dbReference type="GO" id="GO:0016989">
    <property type="term" value="F:sigma factor antagonist activity"/>
    <property type="evidence" value="ECO:0007669"/>
    <property type="project" value="TreeGrafter"/>
</dbReference>
<dbReference type="InterPro" id="IPR012373">
    <property type="entry name" value="Ferrdict_sens_TM"/>
</dbReference>
<dbReference type="Gene3D" id="2.60.120.1440">
    <property type="match status" value="1"/>
</dbReference>
<evidence type="ECO:0000313" key="2">
    <source>
        <dbReference type="EMBL" id="APA85375.1"/>
    </source>
</evidence>
<dbReference type="InterPro" id="IPR006860">
    <property type="entry name" value="FecR"/>
</dbReference>
<dbReference type="AlphaFoldDB" id="A0A1I9YGE2"/>
<gene>
    <name evidence="2" type="ORF">BJG93_08265</name>
</gene>
<keyword evidence="3" id="KW-1185">Reference proteome</keyword>
<dbReference type="PANTHER" id="PTHR30273:SF2">
    <property type="entry name" value="PROTEIN FECR"/>
    <property type="match status" value="1"/>
</dbReference>
<dbReference type="EMBL" id="CP017561">
    <property type="protein sequence ID" value="APA85375.1"/>
    <property type="molecule type" value="Genomic_DNA"/>
</dbReference>
<dbReference type="PIRSF" id="PIRSF018266">
    <property type="entry name" value="FecR"/>
    <property type="match status" value="1"/>
</dbReference>
<feature type="domain" description="FecR protein" evidence="1">
    <location>
        <begin position="76"/>
        <end position="174"/>
    </location>
</feature>
<dbReference type="STRING" id="754502.BJG93_08265"/>
<dbReference type="Pfam" id="PF04773">
    <property type="entry name" value="FecR"/>
    <property type="match status" value="1"/>
</dbReference>
<organism evidence="2 3">
    <name type="scientific">Paraburkholderia sprentiae WSM5005</name>
    <dbReference type="NCBI Taxonomy" id="754502"/>
    <lineage>
        <taxon>Bacteria</taxon>
        <taxon>Pseudomonadati</taxon>
        <taxon>Pseudomonadota</taxon>
        <taxon>Betaproteobacteria</taxon>
        <taxon>Burkholderiales</taxon>
        <taxon>Burkholderiaceae</taxon>
        <taxon>Paraburkholderia</taxon>
    </lineage>
</organism>
<dbReference type="OrthoDB" id="1100567at2"/>
<dbReference type="Proteomes" id="UP000179860">
    <property type="component" value="Chromosome 1"/>
</dbReference>
<protein>
    <submittedName>
        <fullName evidence="2">FecR domain-containing protein</fullName>
    </submittedName>
</protein>
<reference evidence="2" key="2">
    <citation type="submission" date="2021-06" db="EMBL/GenBank/DDBJ databases">
        <authorList>
            <person name="Rogers T.H."/>
            <person name="Ramsay J.P."/>
            <person name="Wang P."/>
            <person name="Terpolilli J."/>
        </authorList>
    </citation>
    <scope>NUCLEOTIDE SEQUENCE [LARGE SCALE GENOMIC DNA]</scope>
    <source>
        <strain evidence="2">WSM5005</strain>
    </source>
</reference>
<reference evidence="2" key="1">
    <citation type="submission" date="2016-09" db="EMBL/GenBank/DDBJ databases">
        <title>The Complete Genome of Burkholderia sprentiae wsm5005.</title>
        <authorList>
            <person name="De Meyer S."/>
            <person name="Wang P."/>
            <person name="Terpolilli J."/>
        </authorList>
    </citation>
    <scope>NUCLEOTIDE SEQUENCE [LARGE SCALE GENOMIC DNA]</scope>
    <source>
        <strain evidence="2">WSM5005</strain>
    </source>
</reference>
<name>A0A1I9YGE2_9BURK</name>
<proteinExistence type="predicted"/>
<dbReference type="KEGG" id="pspw:BJG93_08265"/>
<dbReference type="PANTHER" id="PTHR30273">
    <property type="entry name" value="PERIPLASMIC SIGNAL SENSOR AND SIGMA FACTOR ACTIVATOR FECR-RELATED"/>
    <property type="match status" value="1"/>
</dbReference>
<evidence type="ECO:0000259" key="1">
    <source>
        <dbReference type="Pfam" id="PF04773"/>
    </source>
</evidence>
<sequence>MRPDYRTSKQTLAQQWRRKTDAVPADVGPALCEDAGGAGVSKARRRALKTLSWLAIAAPAGWLVSRLPWRTWTAEFRTATGELHDVLLADGTQVTLASASAINVAFEANARRVHLLAGEIMVRPVSDARGTPDARITHAPLLVQTAEGVVEARGAQFSVRQREGFTRVAAFRGDALVTPASGAALMLASAQWCTFTRSRVAAPQALDAREAMWTRGLLYANDMRIADLVDELARYHAGVLRYADDIADLRVSGIYQLTDTDGTLALLQRTYPIRLRSITPYWTIVEALDSARI</sequence>